<dbReference type="PANTHER" id="PTHR48154">
    <property type="entry name" value="PROTEIN, PUTATIVE-RELATED"/>
    <property type="match status" value="1"/>
</dbReference>
<evidence type="ECO:0000259" key="1">
    <source>
        <dbReference type="Pfam" id="PF24924"/>
    </source>
</evidence>
<dbReference type="EMBL" id="QJKJ01011437">
    <property type="protein sequence ID" value="RDX71179.1"/>
    <property type="molecule type" value="Genomic_DNA"/>
</dbReference>
<dbReference type="AlphaFoldDB" id="A0A371EYU2"/>
<proteinExistence type="predicted"/>
<name>A0A371EYU2_MUCPR</name>
<sequence length="313" mass="36032">MENPPYLYQGNYPSWGKVAKLLRVFELELVKRKMGRSEVDGLPLVYLEERMELLSKNENWDAFIDVLGLAVYGIAIFSHLNDYVDLATIDVFLACQERGKNPIVAVLANTYYTIHSCHDKKRGRLVCCLHALYLWLIAYTFTSKCTTTCHVEDFKCCCVKKRMGGEWAHFFRNTMDKSTCWYPKWNKREEVVYQCGNFPNVPLIGTQGCINYNLSIALKQSGYAILHLLDEESITPLIIHGLESPNVRMLRKIRLAWERVDRRGRDLGPRSHGASTNYKNWLRTRVSLIKLPFSGPLLTTNNSLILETSKNRG</sequence>
<evidence type="ECO:0000313" key="3">
    <source>
        <dbReference type="Proteomes" id="UP000257109"/>
    </source>
</evidence>
<feature type="domain" description="DUF7745" evidence="1">
    <location>
        <begin position="3"/>
        <end position="286"/>
    </location>
</feature>
<reference evidence="2" key="1">
    <citation type="submission" date="2018-05" db="EMBL/GenBank/DDBJ databases">
        <title>Draft genome of Mucuna pruriens seed.</title>
        <authorList>
            <person name="Nnadi N.E."/>
            <person name="Vos R."/>
            <person name="Hasami M.H."/>
            <person name="Devisetty U.K."/>
            <person name="Aguiy J.C."/>
        </authorList>
    </citation>
    <scope>NUCLEOTIDE SEQUENCE [LARGE SCALE GENOMIC DNA]</scope>
    <source>
        <strain evidence="2">JCA_2017</strain>
    </source>
</reference>
<dbReference type="PANTHER" id="PTHR48154:SF1">
    <property type="entry name" value="PROTEIN, PUTATIVE-RELATED"/>
    <property type="match status" value="1"/>
</dbReference>
<dbReference type="InterPro" id="IPR056647">
    <property type="entry name" value="DUF7745"/>
</dbReference>
<gene>
    <name evidence="2" type="ORF">CR513_49508</name>
</gene>
<dbReference type="Pfam" id="PF24924">
    <property type="entry name" value="DUF7745"/>
    <property type="match status" value="1"/>
</dbReference>
<organism evidence="2 3">
    <name type="scientific">Mucuna pruriens</name>
    <name type="common">Velvet bean</name>
    <name type="synonym">Dolichos pruriens</name>
    <dbReference type="NCBI Taxonomy" id="157652"/>
    <lineage>
        <taxon>Eukaryota</taxon>
        <taxon>Viridiplantae</taxon>
        <taxon>Streptophyta</taxon>
        <taxon>Embryophyta</taxon>
        <taxon>Tracheophyta</taxon>
        <taxon>Spermatophyta</taxon>
        <taxon>Magnoliopsida</taxon>
        <taxon>eudicotyledons</taxon>
        <taxon>Gunneridae</taxon>
        <taxon>Pentapetalae</taxon>
        <taxon>rosids</taxon>
        <taxon>fabids</taxon>
        <taxon>Fabales</taxon>
        <taxon>Fabaceae</taxon>
        <taxon>Papilionoideae</taxon>
        <taxon>50 kb inversion clade</taxon>
        <taxon>NPAAA clade</taxon>
        <taxon>indigoferoid/millettioid clade</taxon>
        <taxon>Phaseoleae</taxon>
        <taxon>Mucuna</taxon>
    </lineage>
</organism>
<accession>A0A371EYU2</accession>
<dbReference type="Proteomes" id="UP000257109">
    <property type="component" value="Unassembled WGS sequence"/>
</dbReference>
<comment type="caution">
    <text evidence="2">The sequence shown here is derived from an EMBL/GenBank/DDBJ whole genome shotgun (WGS) entry which is preliminary data.</text>
</comment>
<protein>
    <recommendedName>
        <fullName evidence="1">DUF7745 domain-containing protein</fullName>
    </recommendedName>
</protein>
<dbReference type="OrthoDB" id="1396996at2759"/>
<evidence type="ECO:0000313" key="2">
    <source>
        <dbReference type="EMBL" id="RDX71179.1"/>
    </source>
</evidence>
<feature type="non-terminal residue" evidence="2">
    <location>
        <position position="1"/>
    </location>
</feature>
<keyword evidence="3" id="KW-1185">Reference proteome</keyword>